<reference evidence="6" key="1">
    <citation type="submission" date="2023-06" db="EMBL/GenBank/DDBJ databases">
        <title>Genomic analysis of the entomopathogenic nematode Steinernema hermaphroditum.</title>
        <authorList>
            <person name="Schwarz E.M."/>
            <person name="Heppert J.K."/>
            <person name="Baniya A."/>
            <person name="Schwartz H.T."/>
            <person name="Tan C.-H."/>
            <person name="Antoshechkin I."/>
            <person name="Sternberg P.W."/>
            <person name="Goodrich-Blair H."/>
            <person name="Dillman A.R."/>
        </authorList>
    </citation>
    <scope>NUCLEOTIDE SEQUENCE</scope>
    <source>
        <strain evidence="6">PS9179</strain>
        <tissue evidence="6">Whole animal</tissue>
    </source>
</reference>
<evidence type="ECO:0000256" key="1">
    <source>
        <dbReference type="ARBA" id="ARBA00007996"/>
    </source>
</evidence>
<dbReference type="EMBL" id="JAUCMV010000002">
    <property type="protein sequence ID" value="KAK0418560.1"/>
    <property type="molecule type" value="Genomic_DNA"/>
</dbReference>
<dbReference type="CDD" id="cd02440">
    <property type="entry name" value="AdoMet_MTases"/>
    <property type="match status" value="1"/>
</dbReference>
<feature type="compositionally biased region" description="Polar residues" evidence="5">
    <location>
        <begin position="1"/>
        <end position="12"/>
    </location>
</feature>
<accession>A0AA39I7K3</accession>
<evidence type="ECO:0000256" key="3">
    <source>
        <dbReference type="ARBA" id="ARBA00022679"/>
    </source>
</evidence>
<evidence type="ECO:0000313" key="7">
    <source>
        <dbReference type="Proteomes" id="UP001175271"/>
    </source>
</evidence>
<keyword evidence="7" id="KW-1185">Reference proteome</keyword>
<protein>
    <recommendedName>
        <fullName evidence="8">NNMT/PNMT/TEMT family protein</fullName>
    </recommendedName>
</protein>
<dbReference type="AlphaFoldDB" id="A0AA39I7K3"/>
<keyword evidence="3" id="KW-0808">Transferase</keyword>
<dbReference type="Proteomes" id="UP001175271">
    <property type="component" value="Unassembled WGS sequence"/>
</dbReference>
<evidence type="ECO:0000313" key="6">
    <source>
        <dbReference type="EMBL" id="KAK0418560.1"/>
    </source>
</evidence>
<dbReference type="InterPro" id="IPR029063">
    <property type="entry name" value="SAM-dependent_MTases_sf"/>
</dbReference>
<dbReference type="NCBIfam" id="NF041360">
    <property type="entry name" value="GntF_guanitoxin"/>
    <property type="match status" value="1"/>
</dbReference>
<dbReference type="GO" id="GO:0005829">
    <property type="term" value="C:cytosol"/>
    <property type="evidence" value="ECO:0007669"/>
    <property type="project" value="TreeGrafter"/>
</dbReference>
<dbReference type="InterPro" id="IPR000940">
    <property type="entry name" value="NNMT_TEMT_trans"/>
</dbReference>
<keyword evidence="2" id="KW-0489">Methyltransferase</keyword>
<dbReference type="Pfam" id="PF01234">
    <property type="entry name" value="NNMT_PNMT_TEMT"/>
    <property type="match status" value="1"/>
</dbReference>
<organism evidence="6 7">
    <name type="scientific">Steinernema hermaphroditum</name>
    <dbReference type="NCBI Taxonomy" id="289476"/>
    <lineage>
        <taxon>Eukaryota</taxon>
        <taxon>Metazoa</taxon>
        <taxon>Ecdysozoa</taxon>
        <taxon>Nematoda</taxon>
        <taxon>Chromadorea</taxon>
        <taxon>Rhabditida</taxon>
        <taxon>Tylenchina</taxon>
        <taxon>Panagrolaimomorpha</taxon>
        <taxon>Strongyloidoidea</taxon>
        <taxon>Steinernematidae</taxon>
        <taxon>Steinernema</taxon>
    </lineage>
</organism>
<evidence type="ECO:0000256" key="4">
    <source>
        <dbReference type="ARBA" id="ARBA00022691"/>
    </source>
</evidence>
<evidence type="ECO:0000256" key="5">
    <source>
        <dbReference type="SAM" id="MobiDB-lite"/>
    </source>
</evidence>
<evidence type="ECO:0000256" key="2">
    <source>
        <dbReference type="ARBA" id="ARBA00022603"/>
    </source>
</evidence>
<gene>
    <name evidence="6" type="ORF">QR680_013640</name>
</gene>
<proteinExistence type="inferred from homology"/>
<comment type="similarity">
    <text evidence="1">Belongs to the class I-like SAM-binding methyltransferase superfamily. NNMT/PNMT/TEMT family.</text>
</comment>
<keyword evidence="4" id="KW-0949">S-adenosyl-L-methionine</keyword>
<dbReference type="GO" id="GO:0008170">
    <property type="term" value="F:N-methyltransferase activity"/>
    <property type="evidence" value="ECO:0007669"/>
    <property type="project" value="TreeGrafter"/>
</dbReference>
<dbReference type="GO" id="GO:0032259">
    <property type="term" value="P:methylation"/>
    <property type="evidence" value="ECO:0007669"/>
    <property type="project" value="UniProtKB-KW"/>
</dbReference>
<dbReference type="SUPFAM" id="SSF53335">
    <property type="entry name" value="S-adenosyl-L-methionine-dependent methyltransferases"/>
    <property type="match status" value="1"/>
</dbReference>
<dbReference type="InterPro" id="IPR053384">
    <property type="entry name" value="SAM-dep_methyltransferase"/>
</dbReference>
<sequence length="315" mass="35710">MATLSSFPSTETEYSEDDVMEVSEASEDPESSSEVAVYGPGDYKEKFNPTDYLNFYYSNAAMPQGARVSLFVLPIFAHIMEETMAPEERFSMIDVGSGPTIYSAVCFRTLVRRIYLTDYVESNLTVLEEWLNKSKPFDWSTVISVVKRNEGGRPPNVWEVAKIEALCRQKVAKGGIFHADVHQPKVCPFEQMANREYDIMVSIFCLEAACSTFDEYRQAMKNMTNMLRPGGRLILGSVTEDSCYVAGMPSKERAVVFSLLHLTEQEIVDTLEECDFDLSTMRKYALNHEGVLYLMVSKRPRAKLAYTPGRFIRLS</sequence>
<dbReference type="PANTHER" id="PTHR10867:SF38">
    <property type="entry name" value="NICOTINAMIDE N-METHYLTRANSFERASE"/>
    <property type="match status" value="1"/>
</dbReference>
<evidence type="ECO:0008006" key="8">
    <source>
        <dbReference type="Google" id="ProtNLM"/>
    </source>
</evidence>
<feature type="region of interest" description="Disordered" evidence="5">
    <location>
        <begin position="1"/>
        <end position="38"/>
    </location>
</feature>
<name>A0AA39I7K3_9BILA</name>
<dbReference type="PANTHER" id="PTHR10867">
    <property type="entry name" value="NNMT/PNMT/TEMT FAMILY MEMBER"/>
    <property type="match status" value="1"/>
</dbReference>
<dbReference type="Gene3D" id="3.40.50.150">
    <property type="entry name" value="Vaccinia Virus protein VP39"/>
    <property type="match status" value="1"/>
</dbReference>
<comment type="caution">
    <text evidence="6">The sequence shown here is derived from an EMBL/GenBank/DDBJ whole genome shotgun (WGS) entry which is preliminary data.</text>
</comment>
<feature type="compositionally biased region" description="Acidic residues" evidence="5">
    <location>
        <begin position="13"/>
        <end position="31"/>
    </location>
</feature>
<dbReference type="PROSITE" id="PS51681">
    <property type="entry name" value="SAM_MT_NNMT_PNMT_TEMT"/>
    <property type="match status" value="1"/>
</dbReference>